<dbReference type="GO" id="GO:0016301">
    <property type="term" value="F:kinase activity"/>
    <property type="evidence" value="ECO:0007669"/>
    <property type="project" value="UniProtKB-KW"/>
</dbReference>
<dbReference type="GO" id="GO:0046579">
    <property type="term" value="P:positive regulation of Ras protein signal transduction"/>
    <property type="evidence" value="ECO:0007669"/>
    <property type="project" value="TreeGrafter"/>
</dbReference>
<dbReference type="EMBL" id="VZTC01007932">
    <property type="protein sequence ID" value="NXB51908.1"/>
    <property type="molecule type" value="Genomic_DNA"/>
</dbReference>
<dbReference type="PANTHER" id="PTHR15243:SF0">
    <property type="entry name" value="SERINE_THREONINE-PROTEIN KINASE 19"/>
    <property type="match status" value="1"/>
</dbReference>
<accession>A0A7K8ELK8</accession>
<dbReference type="AlphaFoldDB" id="A0A7K8ELK8"/>
<evidence type="ECO:0000313" key="2">
    <source>
        <dbReference type="EMBL" id="NXB51908.1"/>
    </source>
</evidence>
<evidence type="ECO:0000256" key="1">
    <source>
        <dbReference type="ARBA" id="ARBA00093458"/>
    </source>
</evidence>
<feature type="non-terminal residue" evidence="2">
    <location>
        <position position="1"/>
    </location>
</feature>
<dbReference type="PANTHER" id="PTHR15243">
    <property type="entry name" value="SERINE/THREONINE-PROTEIN KINASE 19"/>
    <property type="match status" value="1"/>
</dbReference>
<feature type="non-terminal residue" evidence="2">
    <location>
        <position position="69"/>
    </location>
</feature>
<reference evidence="2 3" key="1">
    <citation type="submission" date="2019-09" db="EMBL/GenBank/DDBJ databases">
        <title>Bird 10,000 Genomes (B10K) Project - Family phase.</title>
        <authorList>
            <person name="Zhang G."/>
        </authorList>
    </citation>
    <scope>NUCLEOTIDE SEQUENCE [LARGE SCALE GENOMIC DNA]</scope>
    <source>
        <strain evidence="2">B10K-DU-002-02</strain>
        <tissue evidence="2">Muscle</tissue>
    </source>
</reference>
<keyword evidence="2" id="KW-0808">Transferase</keyword>
<evidence type="ECO:0000313" key="3">
    <source>
        <dbReference type="Proteomes" id="UP000522331"/>
    </source>
</evidence>
<proteinExistence type="inferred from homology"/>
<comment type="caution">
    <text evidence="2">The sequence shown here is derived from an EMBL/GenBank/DDBJ whole genome shotgun (WGS) entry which is preliminary data.</text>
</comment>
<keyword evidence="2" id="KW-0418">Kinase</keyword>
<name>A0A7K8ELK8_LEURO</name>
<gene>
    <name evidence="2" type="primary">Stk19</name>
    <name evidence="2" type="ORF">LEUROT_R15623</name>
</gene>
<organism evidence="2 3">
    <name type="scientific">Leucopsar rothschildi</name>
    <name type="common">Bali myna</name>
    <name type="synonym">Rothschild's mynah</name>
    <dbReference type="NCBI Taxonomy" id="127929"/>
    <lineage>
        <taxon>Eukaryota</taxon>
        <taxon>Metazoa</taxon>
        <taxon>Chordata</taxon>
        <taxon>Craniata</taxon>
        <taxon>Vertebrata</taxon>
        <taxon>Euteleostomi</taxon>
        <taxon>Archelosauria</taxon>
        <taxon>Archosauria</taxon>
        <taxon>Dinosauria</taxon>
        <taxon>Saurischia</taxon>
        <taxon>Theropoda</taxon>
        <taxon>Coelurosauria</taxon>
        <taxon>Aves</taxon>
        <taxon>Neognathae</taxon>
        <taxon>Neoaves</taxon>
        <taxon>Telluraves</taxon>
        <taxon>Australaves</taxon>
        <taxon>Passeriformes</taxon>
        <taxon>Sturnidae</taxon>
        <taxon>Leucopsar</taxon>
    </lineage>
</organism>
<protein>
    <submittedName>
        <fullName evidence="2">STK19 kinase</fullName>
    </submittedName>
</protein>
<dbReference type="InterPro" id="IPR018865">
    <property type="entry name" value="STK19-like"/>
</dbReference>
<comment type="similarity">
    <text evidence="1">Belongs to the STK19 family.</text>
</comment>
<sequence length="69" mass="7395">TPLSPGRRALLALVRRSRHREVPLRDLQGGKTPPGARLGVPFLLHDLLGAEQLQSVPTAAGPLLRLAES</sequence>
<keyword evidence="3" id="KW-1185">Reference proteome</keyword>
<dbReference type="Proteomes" id="UP000522331">
    <property type="component" value="Unassembled WGS sequence"/>
</dbReference>